<dbReference type="PANTHER" id="PTHR38439">
    <property type="entry name" value="AURACYANIN-B"/>
    <property type="match status" value="1"/>
</dbReference>
<dbReference type="Pfam" id="PF00127">
    <property type="entry name" value="Copper-bind"/>
    <property type="match status" value="1"/>
</dbReference>
<evidence type="ECO:0000256" key="3">
    <source>
        <dbReference type="SAM" id="MobiDB-lite"/>
    </source>
</evidence>
<evidence type="ECO:0000259" key="5">
    <source>
        <dbReference type="Pfam" id="PF00127"/>
    </source>
</evidence>
<proteinExistence type="predicted"/>
<gene>
    <name evidence="6" type="ORF">DFR30_1284</name>
</gene>
<dbReference type="InterPro" id="IPR050845">
    <property type="entry name" value="Cu-binding_ET"/>
</dbReference>
<evidence type="ECO:0000256" key="2">
    <source>
        <dbReference type="ARBA" id="ARBA00023008"/>
    </source>
</evidence>
<dbReference type="GO" id="GO:0005507">
    <property type="term" value="F:copper ion binding"/>
    <property type="evidence" value="ECO:0007669"/>
    <property type="project" value="InterPro"/>
</dbReference>
<dbReference type="PROSITE" id="PS00079">
    <property type="entry name" value="MULTICOPPER_OXIDASE1"/>
    <property type="match status" value="1"/>
</dbReference>
<organism evidence="6 7">
    <name type="scientific">Thiogranum longum</name>
    <dbReference type="NCBI Taxonomy" id="1537524"/>
    <lineage>
        <taxon>Bacteria</taxon>
        <taxon>Pseudomonadati</taxon>
        <taxon>Pseudomonadota</taxon>
        <taxon>Gammaproteobacteria</taxon>
        <taxon>Chromatiales</taxon>
        <taxon>Ectothiorhodospiraceae</taxon>
        <taxon>Thiogranum</taxon>
    </lineage>
</organism>
<dbReference type="InterPro" id="IPR008972">
    <property type="entry name" value="Cupredoxin"/>
</dbReference>
<protein>
    <submittedName>
        <fullName evidence="6">Putative cupredoxin-like copper-binding protein</fullName>
    </submittedName>
</protein>
<evidence type="ECO:0000256" key="1">
    <source>
        <dbReference type="ARBA" id="ARBA00022723"/>
    </source>
</evidence>
<feature type="chain" id="PRO_5020331542" evidence="4">
    <location>
        <begin position="20"/>
        <end position="182"/>
    </location>
</feature>
<feature type="signal peptide" evidence="4">
    <location>
        <begin position="1"/>
        <end position="19"/>
    </location>
</feature>
<dbReference type="OrthoDB" id="9816061at2"/>
<name>A0A4R1HCN6_9GAMM</name>
<keyword evidence="1" id="KW-0479">Metal-binding</keyword>
<dbReference type="EMBL" id="SMFX01000001">
    <property type="protein sequence ID" value="TCK18025.1"/>
    <property type="molecule type" value="Genomic_DNA"/>
</dbReference>
<evidence type="ECO:0000256" key="4">
    <source>
        <dbReference type="SAM" id="SignalP"/>
    </source>
</evidence>
<dbReference type="Gene3D" id="2.60.40.420">
    <property type="entry name" value="Cupredoxins - blue copper proteins"/>
    <property type="match status" value="1"/>
</dbReference>
<dbReference type="CDD" id="cd04211">
    <property type="entry name" value="Cupredoxin_like_2"/>
    <property type="match status" value="1"/>
</dbReference>
<feature type="region of interest" description="Disordered" evidence="3">
    <location>
        <begin position="27"/>
        <end position="65"/>
    </location>
</feature>
<accession>A0A4R1HCN6</accession>
<keyword evidence="7" id="KW-1185">Reference proteome</keyword>
<dbReference type="InterPro" id="IPR000923">
    <property type="entry name" value="BlueCu_1"/>
</dbReference>
<dbReference type="AlphaFoldDB" id="A0A4R1HCN6"/>
<feature type="compositionally biased region" description="Basic and acidic residues" evidence="3">
    <location>
        <begin position="47"/>
        <end position="65"/>
    </location>
</feature>
<dbReference type="InterPro" id="IPR033138">
    <property type="entry name" value="Cu_oxidase_CS"/>
</dbReference>
<feature type="domain" description="Blue (type 1) copper" evidence="5">
    <location>
        <begin position="72"/>
        <end position="177"/>
    </location>
</feature>
<sequence length="182" mass="19801">MKKMISIIAFTTLPAFAMAGSGHTDTHHGNAVNAKGHHDHATSSMNHAEEGSHKADAGKPGDPEKVTRTIEVSMEDSMRFAPGNMTFDAGETVRFIVRNNGKITHEMVIGSVDELREHADMMRTMPTMKHTESNMISLDSGKQGELIWQFSQPGTFDFACLVPGHLEAGMTGKIAVNRVSSH</sequence>
<evidence type="ECO:0000313" key="7">
    <source>
        <dbReference type="Proteomes" id="UP000295707"/>
    </source>
</evidence>
<dbReference type="Proteomes" id="UP000295707">
    <property type="component" value="Unassembled WGS sequence"/>
</dbReference>
<reference evidence="6 7" key="1">
    <citation type="submission" date="2019-03" db="EMBL/GenBank/DDBJ databases">
        <title>Genomic Encyclopedia of Type Strains, Phase IV (KMG-IV): sequencing the most valuable type-strain genomes for metagenomic binning, comparative biology and taxonomic classification.</title>
        <authorList>
            <person name="Goeker M."/>
        </authorList>
    </citation>
    <scope>NUCLEOTIDE SEQUENCE [LARGE SCALE GENOMIC DNA]</scope>
    <source>
        <strain evidence="6 7">DSM 19610</strain>
    </source>
</reference>
<keyword evidence="4" id="KW-0732">Signal</keyword>
<dbReference type="RefSeq" id="WP_132971856.1">
    <property type="nucleotide sequence ID" value="NZ_SMFX01000001.1"/>
</dbReference>
<dbReference type="PANTHER" id="PTHR38439:SF3">
    <property type="entry name" value="COPPER-RESISTANT CUPROPROTEIN COPI"/>
    <property type="match status" value="1"/>
</dbReference>
<evidence type="ECO:0000313" key="6">
    <source>
        <dbReference type="EMBL" id="TCK18025.1"/>
    </source>
</evidence>
<dbReference type="SUPFAM" id="SSF49503">
    <property type="entry name" value="Cupredoxins"/>
    <property type="match status" value="1"/>
</dbReference>
<dbReference type="GO" id="GO:0009055">
    <property type="term" value="F:electron transfer activity"/>
    <property type="evidence" value="ECO:0007669"/>
    <property type="project" value="InterPro"/>
</dbReference>
<comment type="caution">
    <text evidence="6">The sequence shown here is derived from an EMBL/GenBank/DDBJ whole genome shotgun (WGS) entry which is preliminary data.</text>
</comment>
<keyword evidence="2" id="KW-0186">Copper</keyword>